<keyword evidence="2 4" id="KW-1133">Transmembrane helix</keyword>
<dbReference type="Proteomes" id="UP000076632">
    <property type="component" value="Unassembled WGS sequence"/>
</dbReference>
<evidence type="ECO:0000313" key="7">
    <source>
        <dbReference type="Proteomes" id="UP000076632"/>
    </source>
</evidence>
<evidence type="ECO:0000256" key="2">
    <source>
        <dbReference type="ARBA" id="ARBA00022989"/>
    </source>
</evidence>
<evidence type="ECO:0000256" key="5">
    <source>
        <dbReference type="SAM" id="MobiDB-lite"/>
    </source>
</evidence>
<comment type="subcellular location">
    <subcellularLocation>
        <location evidence="4">Membrane</location>
        <topology evidence="4">Multi-pass membrane protein</topology>
    </subcellularLocation>
</comment>
<dbReference type="InParanoid" id="A0A165AG54"/>
<dbReference type="OMA" id="TNPHEYF"/>
<name>A0A165AG54_XYLHT</name>
<dbReference type="GeneID" id="28898384"/>
<evidence type="ECO:0000256" key="1">
    <source>
        <dbReference type="ARBA" id="ARBA00022692"/>
    </source>
</evidence>
<feature type="region of interest" description="Disordered" evidence="5">
    <location>
        <begin position="1"/>
        <end position="69"/>
    </location>
</feature>
<protein>
    <recommendedName>
        <fullName evidence="4">Altered inheritance of mitochondria protein 11</fullName>
    </recommendedName>
</protein>
<sequence>MGFSSITSWFSGSGSAAPPAESSSPPSPPPTIPAAATASTSSTVPATPTSNTTTPMTPTTPTTPPELLSPATRTRKQLSLFFGGATFFLISTLITRRSLAKRRLASAPSFYHPSNAAPQGKVNGAMDALEALNIATINVTSLGIMTVGGALYAFDICTLDEMRRKIRGGLGVDGTGRSAEQAEENIEEWIASVMARKEDKERKRAGDEGLVNERGKAR</sequence>
<keyword evidence="1 4" id="KW-0812">Transmembrane</keyword>
<dbReference type="STRING" id="1328760.A0A165AG54"/>
<dbReference type="PANTHER" id="PTHR39136:SF1">
    <property type="entry name" value="ALTERED INHERITANCE OF MITOCHONDRIA PROTEIN 11"/>
    <property type="match status" value="1"/>
</dbReference>
<reference evidence="6 7" key="1">
    <citation type="journal article" date="2016" name="Fungal Biol.">
        <title>The genome of Xylona heveae provides a window into fungal endophytism.</title>
        <authorList>
            <person name="Gazis R."/>
            <person name="Kuo A."/>
            <person name="Riley R."/>
            <person name="LaButti K."/>
            <person name="Lipzen A."/>
            <person name="Lin J."/>
            <person name="Amirebrahimi M."/>
            <person name="Hesse C.N."/>
            <person name="Spatafora J.W."/>
            <person name="Henrissat B."/>
            <person name="Hainaut M."/>
            <person name="Grigoriev I.V."/>
            <person name="Hibbett D.S."/>
        </authorList>
    </citation>
    <scope>NUCLEOTIDE SEQUENCE [LARGE SCALE GENOMIC DNA]</scope>
    <source>
        <strain evidence="6 7">TC161</strain>
    </source>
</reference>
<dbReference type="GO" id="GO:0005739">
    <property type="term" value="C:mitochondrion"/>
    <property type="evidence" value="ECO:0007669"/>
    <property type="project" value="TreeGrafter"/>
</dbReference>
<feature type="region of interest" description="Disordered" evidence="5">
    <location>
        <begin position="197"/>
        <end position="218"/>
    </location>
</feature>
<accession>A0A165AG54</accession>
<evidence type="ECO:0000313" key="6">
    <source>
        <dbReference type="EMBL" id="KZF20421.1"/>
    </source>
</evidence>
<proteinExistence type="inferred from homology"/>
<evidence type="ECO:0000256" key="3">
    <source>
        <dbReference type="ARBA" id="ARBA00023136"/>
    </source>
</evidence>
<organism evidence="6 7">
    <name type="scientific">Xylona heveae (strain CBS 132557 / TC161)</name>
    <dbReference type="NCBI Taxonomy" id="1328760"/>
    <lineage>
        <taxon>Eukaryota</taxon>
        <taxon>Fungi</taxon>
        <taxon>Dikarya</taxon>
        <taxon>Ascomycota</taxon>
        <taxon>Pezizomycotina</taxon>
        <taxon>Xylonomycetes</taxon>
        <taxon>Xylonales</taxon>
        <taxon>Xylonaceae</taxon>
        <taxon>Xylona</taxon>
    </lineage>
</organism>
<keyword evidence="7" id="KW-1185">Reference proteome</keyword>
<keyword evidence="3 4" id="KW-0472">Membrane</keyword>
<dbReference type="EMBL" id="KV407463">
    <property type="protein sequence ID" value="KZF20421.1"/>
    <property type="molecule type" value="Genomic_DNA"/>
</dbReference>
<dbReference type="RefSeq" id="XP_018185976.1">
    <property type="nucleotide sequence ID" value="XM_018333247.1"/>
</dbReference>
<feature type="compositionally biased region" description="Low complexity" evidence="5">
    <location>
        <begin position="1"/>
        <end position="24"/>
    </location>
</feature>
<dbReference type="AlphaFoldDB" id="A0A165AG54"/>
<gene>
    <name evidence="4" type="primary">AIM11</name>
    <name evidence="6" type="ORF">L228DRAFT_250107</name>
</gene>
<dbReference type="PANTHER" id="PTHR39136">
    <property type="entry name" value="ALTERED INHERITANCE OF MITOCHONDRIA PROTEIN 11"/>
    <property type="match status" value="1"/>
</dbReference>
<feature type="compositionally biased region" description="Low complexity" evidence="5">
    <location>
        <begin position="33"/>
        <end position="69"/>
    </location>
</feature>
<evidence type="ECO:0000256" key="4">
    <source>
        <dbReference type="RuleBase" id="RU367098"/>
    </source>
</evidence>
<dbReference type="GO" id="GO:0016020">
    <property type="term" value="C:membrane"/>
    <property type="evidence" value="ECO:0007669"/>
    <property type="project" value="UniProtKB-SubCell"/>
</dbReference>
<dbReference type="OrthoDB" id="3558022at2759"/>
<dbReference type="InterPro" id="IPR038814">
    <property type="entry name" value="AIM11"/>
</dbReference>
<comment type="similarity">
    <text evidence="4">Belongs to the AIM11 family.</text>
</comment>
<feature type="transmembrane region" description="Helical" evidence="4">
    <location>
        <begin position="78"/>
        <end position="95"/>
    </location>
</feature>